<proteinExistence type="inferred from homology"/>
<dbReference type="SUPFAM" id="SSF63712">
    <property type="entry name" value="Nicotinic receptor ligand binding domain-like"/>
    <property type="match status" value="1"/>
</dbReference>
<protein>
    <submittedName>
        <fullName evidence="8">Uncharacterized protein</fullName>
    </submittedName>
</protein>
<keyword evidence="3 5" id="KW-1133">Transmembrane helix</keyword>
<evidence type="ECO:0000256" key="3">
    <source>
        <dbReference type="ARBA" id="ARBA00022989"/>
    </source>
</evidence>
<keyword evidence="5" id="KW-0407">Ion channel</keyword>
<dbReference type="InterPro" id="IPR006201">
    <property type="entry name" value="Neur_channel"/>
</dbReference>
<keyword evidence="4 5" id="KW-0472">Membrane</keyword>
<reference evidence="8" key="1">
    <citation type="journal article" date="2019" name="bioRxiv">
        <title>The Genome of the Zebra Mussel, Dreissena polymorpha: A Resource for Invasive Species Research.</title>
        <authorList>
            <person name="McCartney M.A."/>
            <person name="Auch B."/>
            <person name="Kono T."/>
            <person name="Mallez S."/>
            <person name="Zhang Y."/>
            <person name="Obille A."/>
            <person name="Becker A."/>
            <person name="Abrahante J.E."/>
            <person name="Garbe J."/>
            <person name="Badalamenti J.P."/>
            <person name="Herman A."/>
            <person name="Mangelson H."/>
            <person name="Liachko I."/>
            <person name="Sullivan S."/>
            <person name="Sone E.D."/>
            <person name="Koren S."/>
            <person name="Silverstein K.A.T."/>
            <person name="Beckman K.B."/>
            <person name="Gohl D.M."/>
        </authorList>
    </citation>
    <scope>NUCLEOTIDE SEQUENCE</scope>
    <source>
        <strain evidence="8">Duluth1</strain>
        <tissue evidence="8">Whole animal</tissue>
    </source>
</reference>
<evidence type="ECO:0000259" key="6">
    <source>
        <dbReference type="Pfam" id="PF02931"/>
    </source>
</evidence>
<evidence type="ECO:0000256" key="4">
    <source>
        <dbReference type="ARBA" id="ARBA00023136"/>
    </source>
</evidence>
<name>A0A9D4IP77_DREPO</name>
<dbReference type="Pfam" id="PF02931">
    <property type="entry name" value="Neur_chan_LBD"/>
    <property type="match status" value="1"/>
</dbReference>
<feature type="transmembrane region" description="Helical" evidence="5">
    <location>
        <begin position="231"/>
        <end position="255"/>
    </location>
</feature>
<dbReference type="GO" id="GO:0005230">
    <property type="term" value="F:extracellular ligand-gated monoatomic ion channel activity"/>
    <property type="evidence" value="ECO:0007669"/>
    <property type="project" value="InterPro"/>
</dbReference>
<dbReference type="Pfam" id="PF02932">
    <property type="entry name" value="Neur_chan_memb"/>
    <property type="match status" value="1"/>
</dbReference>
<dbReference type="InterPro" id="IPR038050">
    <property type="entry name" value="Neuro_actylchol_rec"/>
</dbReference>
<evidence type="ECO:0000313" key="9">
    <source>
        <dbReference type="Proteomes" id="UP000828390"/>
    </source>
</evidence>
<feature type="transmembrane region" description="Helical" evidence="5">
    <location>
        <begin position="393"/>
        <end position="418"/>
    </location>
</feature>
<dbReference type="Gene3D" id="2.70.170.10">
    <property type="entry name" value="Neurotransmitter-gated ion-channel ligand-binding domain"/>
    <property type="match status" value="1"/>
</dbReference>
<organism evidence="8 9">
    <name type="scientific">Dreissena polymorpha</name>
    <name type="common">Zebra mussel</name>
    <name type="synonym">Mytilus polymorpha</name>
    <dbReference type="NCBI Taxonomy" id="45954"/>
    <lineage>
        <taxon>Eukaryota</taxon>
        <taxon>Metazoa</taxon>
        <taxon>Spiralia</taxon>
        <taxon>Lophotrochozoa</taxon>
        <taxon>Mollusca</taxon>
        <taxon>Bivalvia</taxon>
        <taxon>Autobranchia</taxon>
        <taxon>Heteroconchia</taxon>
        <taxon>Euheterodonta</taxon>
        <taxon>Imparidentia</taxon>
        <taxon>Neoheterodontei</taxon>
        <taxon>Myida</taxon>
        <taxon>Dreissenoidea</taxon>
        <taxon>Dreissenidae</taxon>
        <taxon>Dreissena</taxon>
    </lineage>
</organism>
<comment type="subcellular location">
    <subcellularLocation>
        <location evidence="1">Membrane</location>
        <topology evidence="1">Multi-pass membrane protein</topology>
    </subcellularLocation>
</comment>
<keyword evidence="5" id="KW-0813">Transport</keyword>
<feature type="domain" description="Neurotransmitter-gated ion-channel ligand-binding" evidence="6">
    <location>
        <begin position="27"/>
        <end position="230"/>
    </location>
</feature>
<dbReference type="InterPro" id="IPR036719">
    <property type="entry name" value="Neuro-gated_channel_TM_sf"/>
</dbReference>
<dbReference type="GO" id="GO:0016020">
    <property type="term" value="C:membrane"/>
    <property type="evidence" value="ECO:0007669"/>
    <property type="project" value="UniProtKB-SubCell"/>
</dbReference>
<evidence type="ECO:0000256" key="2">
    <source>
        <dbReference type="ARBA" id="ARBA00022692"/>
    </source>
</evidence>
<keyword evidence="9" id="KW-1185">Reference proteome</keyword>
<feature type="transmembrane region" description="Helical" evidence="5">
    <location>
        <begin position="262"/>
        <end position="281"/>
    </location>
</feature>
<feature type="transmembrane region" description="Helical" evidence="5">
    <location>
        <begin position="293"/>
        <end position="313"/>
    </location>
</feature>
<keyword evidence="2 5" id="KW-0812">Transmembrane</keyword>
<dbReference type="PRINTS" id="PR00252">
    <property type="entry name" value="NRIONCHANNEL"/>
</dbReference>
<reference evidence="8" key="2">
    <citation type="submission" date="2020-11" db="EMBL/GenBank/DDBJ databases">
        <authorList>
            <person name="McCartney M.A."/>
            <person name="Auch B."/>
            <person name="Kono T."/>
            <person name="Mallez S."/>
            <person name="Becker A."/>
            <person name="Gohl D.M."/>
            <person name="Silverstein K.A.T."/>
            <person name="Koren S."/>
            <person name="Bechman K.B."/>
            <person name="Herman A."/>
            <person name="Abrahante J.E."/>
            <person name="Garbe J."/>
        </authorList>
    </citation>
    <scope>NUCLEOTIDE SEQUENCE</scope>
    <source>
        <strain evidence="8">Duluth1</strain>
        <tissue evidence="8">Whole animal</tissue>
    </source>
</reference>
<keyword evidence="5" id="KW-0732">Signal</keyword>
<evidence type="ECO:0000256" key="5">
    <source>
        <dbReference type="RuleBase" id="RU000687"/>
    </source>
</evidence>
<dbReference type="PROSITE" id="PS00236">
    <property type="entry name" value="NEUROTR_ION_CHANNEL"/>
    <property type="match status" value="1"/>
</dbReference>
<feature type="domain" description="Neurotransmitter-gated ion-channel transmembrane" evidence="7">
    <location>
        <begin position="238"/>
        <end position="328"/>
    </location>
</feature>
<dbReference type="InterPro" id="IPR006202">
    <property type="entry name" value="Neur_chan_lig-bd"/>
</dbReference>
<dbReference type="AlphaFoldDB" id="A0A9D4IP77"/>
<dbReference type="InterPro" id="IPR006029">
    <property type="entry name" value="Neurotrans-gated_channel_TM"/>
</dbReference>
<dbReference type="FunFam" id="2.70.170.10:FF:000028">
    <property type="entry name" value="AcetylCholine Receptor"/>
    <property type="match status" value="1"/>
</dbReference>
<evidence type="ECO:0000256" key="1">
    <source>
        <dbReference type="ARBA" id="ARBA00004141"/>
    </source>
</evidence>
<accession>A0A9D4IP77</accession>
<feature type="chain" id="PRO_5039754926" evidence="5">
    <location>
        <begin position="21"/>
        <end position="421"/>
    </location>
</feature>
<comment type="similarity">
    <text evidence="5">Belongs to the ligand-gated ion channel (TC 1.A.9) family.</text>
</comment>
<dbReference type="InterPro" id="IPR036734">
    <property type="entry name" value="Neur_chan_lig-bd_sf"/>
</dbReference>
<evidence type="ECO:0000259" key="7">
    <source>
        <dbReference type="Pfam" id="PF02932"/>
    </source>
</evidence>
<dbReference type="CDD" id="cd19051">
    <property type="entry name" value="LGIC_TM_cation"/>
    <property type="match status" value="1"/>
</dbReference>
<dbReference type="EMBL" id="JAIWYP010000009">
    <property type="protein sequence ID" value="KAH3778758.1"/>
    <property type="molecule type" value="Genomic_DNA"/>
</dbReference>
<sequence>MMAFMIIILLALLAGKEVGAANVSDTQNLLTDLSQDYNVNIRPAVDQLSPVNVSLQMYLKSIMEFDEVQGSISYTAGFLMIWEDYRLGWDPLRYGGLTKLTVPLKQIWFPELILVSPATDRTYLANTQSKARIWSGGEVEYLEGVMIESTCDVNVKYYPFDLQSCNTSFMALGYYQTEVYLMRRTESIDLTLYHGNSMWTLESTSVSVADISTGSEEQEVFFTFNLRRKPVYAVVTVLLPILFLGTLNAFVFLLIPESGERIGYSITTLLSIAVYMTIIMSTLPQSSDPTPLIFYKLLVDLAYSSLIIVAVILNMRLHAKDDDASMPKFFVSFYLALTCRGCGGKPVSPASHGFATDKNVLTLNEMKTKPDELDMPVNSVDAKKITWKKFSSLLDTIFFVLFIFYSFLSFAVFLGVLVGGA</sequence>
<comment type="caution">
    <text evidence="8">The sequence shown here is derived from an EMBL/GenBank/DDBJ whole genome shotgun (WGS) entry which is preliminary data.</text>
</comment>
<dbReference type="CDD" id="cd18989">
    <property type="entry name" value="LGIC_ECD_cation"/>
    <property type="match status" value="1"/>
</dbReference>
<dbReference type="Proteomes" id="UP000828390">
    <property type="component" value="Unassembled WGS sequence"/>
</dbReference>
<dbReference type="GO" id="GO:0004888">
    <property type="term" value="F:transmembrane signaling receptor activity"/>
    <property type="evidence" value="ECO:0007669"/>
    <property type="project" value="InterPro"/>
</dbReference>
<dbReference type="SUPFAM" id="SSF90112">
    <property type="entry name" value="Neurotransmitter-gated ion-channel transmembrane pore"/>
    <property type="match status" value="1"/>
</dbReference>
<dbReference type="Gene3D" id="1.20.58.390">
    <property type="entry name" value="Neurotransmitter-gated ion-channel transmembrane domain"/>
    <property type="match status" value="1"/>
</dbReference>
<keyword evidence="5" id="KW-0406">Ion transport</keyword>
<feature type="signal peptide" evidence="5">
    <location>
        <begin position="1"/>
        <end position="20"/>
    </location>
</feature>
<gene>
    <name evidence="8" type="ORF">DPMN_180229</name>
</gene>
<evidence type="ECO:0000313" key="8">
    <source>
        <dbReference type="EMBL" id="KAH3778758.1"/>
    </source>
</evidence>
<dbReference type="PANTHER" id="PTHR18945">
    <property type="entry name" value="NEUROTRANSMITTER GATED ION CHANNEL"/>
    <property type="match status" value="1"/>
</dbReference>
<dbReference type="OrthoDB" id="6123091at2759"/>
<dbReference type="InterPro" id="IPR018000">
    <property type="entry name" value="Neurotransmitter_ion_chnl_CS"/>
</dbReference>